<dbReference type="PANTHER" id="PTHR30093:SF2">
    <property type="entry name" value="TYPE II SECRETION SYSTEM PROTEIN H"/>
    <property type="match status" value="1"/>
</dbReference>
<dbReference type="PROSITE" id="PS00409">
    <property type="entry name" value="PROKAR_NTER_METHYL"/>
    <property type="match status" value="1"/>
</dbReference>
<dbReference type="InterPro" id="IPR027558">
    <property type="entry name" value="Pre_pil_HX9DG_C"/>
</dbReference>
<dbReference type="NCBIfam" id="TIGR04294">
    <property type="entry name" value="pre_pil_HX9DG"/>
    <property type="match status" value="1"/>
</dbReference>
<keyword evidence="2" id="KW-1185">Reference proteome</keyword>
<name>A0A1U9NML7_9BACT</name>
<dbReference type="InterPro" id="IPR012902">
    <property type="entry name" value="N_methyl_site"/>
</dbReference>
<protein>
    <submittedName>
        <fullName evidence="1">Putative major pilin subunit</fullName>
    </submittedName>
</protein>
<evidence type="ECO:0000313" key="1">
    <source>
        <dbReference type="EMBL" id="AQT68968.1"/>
    </source>
</evidence>
<dbReference type="Proteomes" id="UP000189674">
    <property type="component" value="Chromosome"/>
</dbReference>
<dbReference type="EMBL" id="CP019791">
    <property type="protein sequence ID" value="AQT68968.1"/>
    <property type="molecule type" value="Genomic_DNA"/>
</dbReference>
<dbReference type="Gene3D" id="3.30.700.10">
    <property type="entry name" value="Glycoprotein, Type 4 Pilin"/>
    <property type="match status" value="1"/>
</dbReference>
<dbReference type="KEGG" id="alus:STSP2_02145"/>
<dbReference type="Pfam" id="PF07963">
    <property type="entry name" value="N_methyl"/>
    <property type="match status" value="1"/>
</dbReference>
<dbReference type="STRING" id="1936003.STSP2_02145"/>
<dbReference type="SUPFAM" id="SSF54523">
    <property type="entry name" value="Pili subunits"/>
    <property type="match status" value="1"/>
</dbReference>
<dbReference type="AlphaFoldDB" id="A0A1U9NML7"/>
<sequence>MKKRGFTLIELLVVISIIALLLAIMMPALGMVKEKARAVVCRSNMKQWGLCVALYAQNNNGKLQDGRTGYEEGGEGASVWYHAYRDYYNDPDIRFCPSAKKLGKVPHGNAGIGYWGGKYEAWSLNNATDDSGSIAMNSWAMSPTYGDTSYYWKKFHCKGAKDVPVFVDGLWRSLNPKNIDTAPASDGALPPAAWQDSMWRVALDRHDGAVNVAFMDGSVSKVDIKELWSLKWSRVWDTDEGPNGGWPEWMDKFKDYDYPGLRDD</sequence>
<proteinExistence type="predicted"/>
<dbReference type="PANTHER" id="PTHR30093">
    <property type="entry name" value="GENERAL SECRETION PATHWAY PROTEIN G"/>
    <property type="match status" value="1"/>
</dbReference>
<dbReference type="InterPro" id="IPR045584">
    <property type="entry name" value="Pilin-like"/>
</dbReference>
<dbReference type="NCBIfam" id="TIGR02532">
    <property type="entry name" value="IV_pilin_GFxxxE"/>
    <property type="match status" value="1"/>
</dbReference>
<accession>A0A1U9NML7</accession>
<evidence type="ECO:0000313" key="2">
    <source>
        <dbReference type="Proteomes" id="UP000189674"/>
    </source>
</evidence>
<gene>
    <name evidence="1" type="ORF">STSP2_02145</name>
</gene>
<dbReference type="RefSeq" id="WP_169853133.1">
    <property type="nucleotide sequence ID" value="NZ_CP019791.1"/>
</dbReference>
<reference evidence="2" key="1">
    <citation type="submission" date="2017-02" db="EMBL/GenBank/DDBJ databases">
        <title>Comparative genomics and description of representatives of a novel lineage of planctomycetes thriving in anoxic sediments.</title>
        <authorList>
            <person name="Spring S."/>
            <person name="Bunk B."/>
            <person name="Sproer C."/>
        </authorList>
    </citation>
    <scope>NUCLEOTIDE SEQUENCE [LARGE SCALE GENOMIC DNA]</scope>
    <source>
        <strain evidence="2">ST-NAGAB-D1</strain>
    </source>
</reference>
<organism evidence="1 2">
    <name type="scientific">Anaerohalosphaera lusitana</name>
    <dbReference type="NCBI Taxonomy" id="1936003"/>
    <lineage>
        <taxon>Bacteria</taxon>
        <taxon>Pseudomonadati</taxon>
        <taxon>Planctomycetota</taxon>
        <taxon>Phycisphaerae</taxon>
        <taxon>Sedimentisphaerales</taxon>
        <taxon>Anaerohalosphaeraceae</taxon>
        <taxon>Anaerohalosphaera</taxon>
    </lineage>
</organism>